<dbReference type="AlphaFoldDB" id="A0A350P660"/>
<proteinExistence type="predicted"/>
<sequence>MATSGSKNFELDVADYVEEAFERVGLELRTGYDLKTATRSLNLMLAEWANRGLNQWTVKQKIISLSVGTVSYTIDSVNPTATIDVLDAFNRETINSTDNDLTMTRMSRAEYSHLATKTSTGKPTQFFVDKQISPTITVWPSPDKAGYSVHLNVLSRMDDADAAVDTLDIPFRFYPCLAAGLAYYLAMKRAPERMPILKQVYDEEFQRAMDQDRAKTSFYITPGTYSDTP</sequence>
<protein>
    <submittedName>
        <fullName evidence="1">Uncharacterized protein</fullName>
    </submittedName>
</protein>
<dbReference type="Proteomes" id="UP000263517">
    <property type="component" value="Unassembled WGS sequence"/>
</dbReference>
<dbReference type="EMBL" id="DNAN01000487">
    <property type="protein sequence ID" value="HAW76777.1"/>
    <property type="molecule type" value="Genomic_DNA"/>
</dbReference>
<organism evidence="1 2">
    <name type="scientific">Alteromonas australica</name>
    <dbReference type="NCBI Taxonomy" id="589873"/>
    <lineage>
        <taxon>Bacteria</taxon>
        <taxon>Pseudomonadati</taxon>
        <taxon>Pseudomonadota</taxon>
        <taxon>Gammaproteobacteria</taxon>
        <taxon>Alteromonadales</taxon>
        <taxon>Alteromonadaceae</taxon>
        <taxon>Alteromonas/Salinimonas group</taxon>
        <taxon>Alteromonas</taxon>
    </lineage>
</organism>
<evidence type="ECO:0000313" key="2">
    <source>
        <dbReference type="Proteomes" id="UP000263517"/>
    </source>
</evidence>
<dbReference type="InterPro" id="IPR056209">
    <property type="entry name" value="SU10_adaptor"/>
</dbReference>
<reference evidence="1 2" key="1">
    <citation type="journal article" date="2018" name="Nat. Biotechnol.">
        <title>A standardized bacterial taxonomy based on genome phylogeny substantially revises the tree of life.</title>
        <authorList>
            <person name="Parks D.H."/>
            <person name="Chuvochina M."/>
            <person name="Waite D.W."/>
            <person name="Rinke C."/>
            <person name="Skarshewski A."/>
            <person name="Chaumeil P.A."/>
            <person name="Hugenholtz P."/>
        </authorList>
    </citation>
    <scope>NUCLEOTIDE SEQUENCE [LARGE SCALE GENOMIC DNA]</scope>
    <source>
        <strain evidence="1">UBA11978</strain>
    </source>
</reference>
<gene>
    <name evidence="1" type="ORF">DCW74_13705</name>
</gene>
<accession>A0A350P660</accession>
<dbReference type="Pfam" id="PF24175">
    <property type="entry name" value="SU10_adaptor"/>
    <property type="match status" value="1"/>
</dbReference>
<evidence type="ECO:0000313" key="1">
    <source>
        <dbReference type="EMBL" id="HAW76777.1"/>
    </source>
</evidence>
<comment type="caution">
    <text evidence="1">The sequence shown here is derived from an EMBL/GenBank/DDBJ whole genome shotgun (WGS) entry which is preliminary data.</text>
</comment>
<name>A0A350P660_9ALTE</name>